<protein>
    <submittedName>
        <fullName evidence="2">Uncharacterized protein</fullName>
    </submittedName>
</protein>
<sequence length="158" mass="16853">MEKENMTTPREAAQGADARTESGAAAPAADLGKFKSVDALLNAYNSLEAEFTRRSQRLRELEGKTAENGGADASGENILPPGTADRPRGGGSENETRSEEMISEKVRDRVISEYLASVRRDAPYVMSGGAGHVSAPDGRARTLEDAAAIAAEIFRKQE</sequence>
<evidence type="ECO:0000313" key="2">
    <source>
        <dbReference type="EMBL" id="HIY78690.1"/>
    </source>
</evidence>
<feature type="compositionally biased region" description="Basic and acidic residues" evidence="1">
    <location>
        <begin position="51"/>
        <end position="65"/>
    </location>
</feature>
<evidence type="ECO:0000313" key="3">
    <source>
        <dbReference type="Proteomes" id="UP000824135"/>
    </source>
</evidence>
<feature type="region of interest" description="Disordered" evidence="1">
    <location>
        <begin position="1"/>
        <end position="31"/>
    </location>
</feature>
<gene>
    <name evidence="2" type="ORF">H9728_06560</name>
</gene>
<feature type="region of interest" description="Disordered" evidence="1">
    <location>
        <begin position="51"/>
        <end position="105"/>
    </location>
</feature>
<reference evidence="2" key="1">
    <citation type="journal article" date="2021" name="PeerJ">
        <title>Extensive microbial diversity within the chicken gut microbiome revealed by metagenomics and culture.</title>
        <authorList>
            <person name="Gilroy R."/>
            <person name="Ravi A."/>
            <person name="Getino M."/>
            <person name="Pursley I."/>
            <person name="Horton D.L."/>
            <person name="Alikhan N.F."/>
            <person name="Baker D."/>
            <person name="Gharbi K."/>
            <person name="Hall N."/>
            <person name="Watson M."/>
            <person name="Adriaenssens E.M."/>
            <person name="Foster-Nyarko E."/>
            <person name="Jarju S."/>
            <person name="Secka A."/>
            <person name="Antonio M."/>
            <person name="Oren A."/>
            <person name="Chaudhuri R.R."/>
            <person name="La Ragione R."/>
            <person name="Hildebrand F."/>
            <person name="Pallen M.J."/>
        </authorList>
    </citation>
    <scope>NUCLEOTIDE SEQUENCE</scope>
    <source>
        <strain evidence="2">CHK199-9574</strain>
    </source>
</reference>
<dbReference type="Proteomes" id="UP000824135">
    <property type="component" value="Unassembled WGS sequence"/>
</dbReference>
<name>A0A9D2CGM5_9FIRM</name>
<feature type="compositionally biased region" description="Basic and acidic residues" evidence="1">
    <location>
        <begin position="94"/>
        <end position="105"/>
    </location>
</feature>
<dbReference type="AlphaFoldDB" id="A0A9D2CGM5"/>
<dbReference type="EMBL" id="DXCO01000040">
    <property type="protein sequence ID" value="HIY78690.1"/>
    <property type="molecule type" value="Genomic_DNA"/>
</dbReference>
<reference evidence="2" key="2">
    <citation type="submission" date="2021-04" db="EMBL/GenBank/DDBJ databases">
        <authorList>
            <person name="Gilroy R."/>
        </authorList>
    </citation>
    <scope>NUCLEOTIDE SEQUENCE</scope>
    <source>
        <strain evidence="2">CHK199-9574</strain>
    </source>
</reference>
<organism evidence="2 3">
    <name type="scientific">Candidatus Borkfalkia excrementavium</name>
    <dbReference type="NCBI Taxonomy" id="2838505"/>
    <lineage>
        <taxon>Bacteria</taxon>
        <taxon>Bacillati</taxon>
        <taxon>Bacillota</taxon>
        <taxon>Clostridia</taxon>
        <taxon>Christensenellales</taxon>
        <taxon>Christensenellaceae</taxon>
        <taxon>Candidatus Borkfalkia</taxon>
    </lineage>
</organism>
<comment type="caution">
    <text evidence="2">The sequence shown here is derived from an EMBL/GenBank/DDBJ whole genome shotgun (WGS) entry which is preliminary data.</text>
</comment>
<accession>A0A9D2CGM5</accession>
<proteinExistence type="predicted"/>
<evidence type="ECO:0000256" key="1">
    <source>
        <dbReference type="SAM" id="MobiDB-lite"/>
    </source>
</evidence>